<comment type="caution">
    <text evidence="3">The sequence shown here is derived from an EMBL/GenBank/DDBJ whole genome shotgun (WGS) entry which is preliminary data.</text>
</comment>
<feature type="region of interest" description="Disordered" evidence="1">
    <location>
        <begin position="50"/>
        <end position="76"/>
    </location>
</feature>
<organism evidence="3 4">
    <name type="scientific">Patagioenas fasciata monilis</name>
    <dbReference type="NCBI Taxonomy" id="372326"/>
    <lineage>
        <taxon>Eukaryota</taxon>
        <taxon>Metazoa</taxon>
        <taxon>Chordata</taxon>
        <taxon>Craniata</taxon>
        <taxon>Vertebrata</taxon>
        <taxon>Euteleostomi</taxon>
        <taxon>Archelosauria</taxon>
        <taxon>Archosauria</taxon>
        <taxon>Dinosauria</taxon>
        <taxon>Saurischia</taxon>
        <taxon>Theropoda</taxon>
        <taxon>Coelurosauria</taxon>
        <taxon>Aves</taxon>
        <taxon>Neognathae</taxon>
        <taxon>Neoaves</taxon>
        <taxon>Columbimorphae</taxon>
        <taxon>Columbiformes</taxon>
        <taxon>Columbidae</taxon>
        <taxon>Patagioenas</taxon>
    </lineage>
</organism>
<feature type="chain" id="PRO_5012212120" description="Secreted protein" evidence="2">
    <location>
        <begin position="30"/>
        <end position="76"/>
    </location>
</feature>
<name>A0A1V4JGZ9_PATFA</name>
<gene>
    <name evidence="3" type="ORF">AV530_017346</name>
</gene>
<feature type="signal peptide" evidence="2">
    <location>
        <begin position="1"/>
        <end position="29"/>
    </location>
</feature>
<dbReference type="AlphaFoldDB" id="A0A1V4JGZ9"/>
<reference evidence="3 4" key="1">
    <citation type="submission" date="2016-02" db="EMBL/GenBank/DDBJ databases">
        <title>Band-tailed pigeon sequencing and assembly.</title>
        <authorList>
            <person name="Soares A.E."/>
            <person name="Novak B.J."/>
            <person name="Rice E.S."/>
            <person name="O'Connell B."/>
            <person name="Chang D."/>
            <person name="Weber S."/>
            <person name="Shapiro B."/>
        </authorList>
    </citation>
    <scope>NUCLEOTIDE SEQUENCE [LARGE SCALE GENOMIC DNA]</scope>
    <source>
        <strain evidence="3">BTP2013</strain>
        <tissue evidence="3">Blood</tissue>
    </source>
</reference>
<evidence type="ECO:0000313" key="4">
    <source>
        <dbReference type="Proteomes" id="UP000190648"/>
    </source>
</evidence>
<evidence type="ECO:0008006" key="5">
    <source>
        <dbReference type="Google" id="ProtNLM"/>
    </source>
</evidence>
<evidence type="ECO:0000256" key="1">
    <source>
        <dbReference type="SAM" id="MobiDB-lite"/>
    </source>
</evidence>
<evidence type="ECO:0000313" key="3">
    <source>
        <dbReference type="EMBL" id="OPJ71037.1"/>
    </source>
</evidence>
<dbReference type="EMBL" id="LSYS01007721">
    <property type="protein sequence ID" value="OPJ71037.1"/>
    <property type="molecule type" value="Genomic_DNA"/>
</dbReference>
<proteinExistence type="predicted"/>
<sequence>MSWAGRVPSGAWRSSSHTALLAQLLAVLTLSPFPWRHCCVLAWDGDLTGPAGPGAGSSEEAVSKRGKPQMLHRLEN</sequence>
<evidence type="ECO:0000256" key="2">
    <source>
        <dbReference type="SAM" id="SignalP"/>
    </source>
</evidence>
<keyword evidence="4" id="KW-1185">Reference proteome</keyword>
<accession>A0A1V4JGZ9</accession>
<dbReference type="Proteomes" id="UP000190648">
    <property type="component" value="Unassembled WGS sequence"/>
</dbReference>
<keyword evidence="2" id="KW-0732">Signal</keyword>
<protein>
    <recommendedName>
        <fullName evidence="5">Secreted protein</fullName>
    </recommendedName>
</protein>